<accession>A0A7V0Z610</accession>
<dbReference type="PANTHER" id="PTHR37397">
    <property type="entry name" value="SI:CH211-183D21.1"/>
    <property type="match status" value="1"/>
</dbReference>
<evidence type="ECO:0000313" key="1">
    <source>
        <dbReference type="EMBL" id="HDY59210.1"/>
    </source>
</evidence>
<protein>
    <submittedName>
        <fullName evidence="1">T9SS type A sorting domain-containing protein</fullName>
    </submittedName>
</protein>
<dbReference type="NCBIfam" id="TIGR04183">
    <property type="entry name" value="Por_Secre_tail"/>
    <property type="match status" value="1"/>
</dbReference>
<gene>
    <name evidence="1" type="ORF">ENP86_06625</name>
</gene>
<organism evidence="1">
    <name type="scientific">candidate division WOR-3 bacterium</name>
    <dbReference type="NCBI Taxonomy" id="2052148"/>
    <lineage>
        <taxon>Bacteria</taxon>
        <taxon>Bacteria division WOR-3</taxon>
    </lineage>
</organism>
<comment type="caution">
    <text evidence="1">The sequence shown here is derived from an EMBL/GenBank/DDBJ whole genome shotgun (WGS) entry which is preliminary data.</text>
</comment>
<proteinExistence type="predicted"/>
<dbReference type="Gene3D" id="2.60.120.260">
    <property type="entry name" value="Galactose-binding domain-like"/>
    <property type="match status" value="1"/>
</dbReference>
<name>A0A7V0Z610_UNCW3</name>
<dbReference type="EMBL" id="DSKY01000016">
    <property type="protein sequence ID" value="HDY59210.1"/>
    <property type="molecule type" value="Genomic_DNA"/>
</dbReference>
<dbReference type="AlphaFoldDB" id="A0A7V0Z610"/>
<dbReference type="SUPFAM" id="SSF49785">
    <property type="entry name" value="Galactose-binding domain-like"/>
    <property type="match status" value="1"/>
</dbReference>
<dbReference type="PANTHER" id="PTHR37397:SF1">
    <property type="entry name" value="LTD DOMAIN-CONTAINING PROTEIN"/>
    <property type="match status" value="1"/>
</dbReference>
<reference evidence="1" key="1">
    <citation type="journal article" date="2020" name="mSystems">
        <title>Genome- and Community-Level Interaction Insights into Carbon Utilization and Element Cycling Functions of Hydrothermarchaeota in Hydrothermal Sediment.</title>
        <authorList>
            <person name="Zhou Z."/>
            <person name="Liu Y."/>
            <person name="Xu W."/>
            <person name="Pan J."/>
            <person name="Luo Z.H."/>
            <person name="Li M."/>
        </authorList>
    </citation>
    <scope>NUCLEOTIDE SEQUENCE [LARGE SCALE GENOMIC DNA]</scope>
    <source>
        <strain evidence="1">SpSt-258</strain>
    </source>
</reference>
<dbReference type="InterPro" id="IPR026444">
    <property type="entry name" value="Secre_tail"/>
</dbReference>
<dbReference type="InterPro" id="IPR008979">
    <property type="entry name" value="Galactose-bd-like_sf"/>
</dbReference>
<sequence length="514" mass="56924">MKNFIVLGMIIISLSFSQNLLPNPGFENWTGGMPDNWVKDDSILVYQEDVIVHSGNFSVKDSLITTTQEQADFISAKFAITQNTQYTFSIWVYDNDPAGRLRQAIAWKVGANWSNTYSNTYSGNSPNWQQLVLTAVSPSGAESAYVFIRAYDSAQAWDGGAVFYLDDASFAPPPTQAPVIVRVWHTPTNPDAGTQANVYAKVSDDGTINADTLFYGINNLSAPVKISHSAIANDTFRFQIPGQSAGDTVFYYLKFTDNDNLTTFSDTYSFYVGKLNIYINEVYYDPPGTDSGCYIELFGSPNLSLNGFRLVGVNGNGGAPYATIDLTGYSIPQDGFFVVAQNSWVPNADLVDPNADLQNGPDNLDLRFNNIIIDALGYGVLDGWVFTGEWLPAPDVVSGHCLGRYPDGDDTDNNLVDFNDYDTLTPGLPNPILGIVENNNNTVKNIRVKNPVLSRMRFSEITDNLSTPFSIYNITGQVVKRFKDKNERINLRSGVYFIKTEENKQNIYKIVVIE</sequence>